<evidence type="ECO:0000313" key="1">
    <source>
        <dbReference type="EMBL" id="OYN80429.1"/>
    </source>
</evidence>
<proteinExistence type="predicted"/>
<comment type="caution">
    <text evidence="1">The sequence shown here is derived from an EMBL/GenBank/DDBJ whole genome shotgun (WGS) entry which is preliminary data.</text>
</comment>
<organism evidence="1 2">
    <name type="scientific">Mycolicibacterium sphagni</name>
    <dbReference type="NCBI Taxonomy" id="1786"/>
    <lineage>
        <taxon>Bacteria</taxon>
        <taxon>Bacillati</taxon>
        <taxon>Actinomycetota</taxon>
        <taxon>Actinomycetes</taxon>
        <taxon>Mycobacteriales</taxon>
        <taxon>Mycobacteriaceae</taxon>
        <taxon>Mycolicibacterium</taxon>
    </lineage>
</organism>
<dbReference type="Proteomes" id="UP000216063">
    <property type="component" value="Unassembled WGS sequence"/>
</dbReference>
<accession>A0A255DLV8</accession>
<sequence>MTVLTVPPLDLSFPTLGPALCDFIQDRCVFGPGSLEGQQAVLDAETRGLIYRLYEVYPQYSDVEKKIPHRLAGRRRFKRGALELRKGLAKTEKAAWITFAELHPEGPVRCDGFDAYGNPVGRPVRSPYIPMMAVTEEQVSELAYGVLKYVVENSPDADLFDPSLERIIRYGPDGGKAGEAVPVSGAPGSRDGARTTFQHFDEPHRLFLPRVRAAHETMLQNMNKRPLEEPWTLYTSTAGQPGQQSIQEDVRREAEKVSEGKKKAPSFFFFSRWAGPEHDDLSTKEKRIAAIADATGPGGEWGPGQFESIAEDYDREGVDRAYWERVWLNRWRKSGSQAFNMPKIITLACPGVRISHGAFVTIGFDGARFRDSTGIVITEIYTGKQELVGRWERPPDQIGMDGKPLPWEVDEVEVTAVMEQTMERFEVWRGYFDPPHWTETIANWATRWPDQIVEWWTARPRQMAFAIRAYNEAFESGSIEICGTETAGMIGLPDHIEGTCDAFLRHLGNAGRKDLNIVDDEGKPLFVMQKMDGRAEDKFDFGMSGCLSWTAALDARREGAQPQPKTEAPRRLR</sequence>
<reference evidence="1 2" key="1">
    <citation type="submission" date="2017-07" db="EMBL/GenBank/DDBJ databases">
        <title>The new phylogeny of genus Mycobacterium.</title>
        <authorList>
            <person name="Tortoli E."/>
            <person name="Trovato A."/>
            <person name="Cirillo D.M."/>
        </authorList>
    </citation>
    <scope>NUCLEOTIDE SEQUENCE [LARGE SCALE GENOMIC DNA]</scope>
    <source>
        <strain evidence="1 2">ATCC 33027</strain>
    </source>
</reference>
<protein>
    <submittedName>
        <fullName evidence="1">Large terminase</fullName>
    </submittedName>
</protein>
<dbReference type="AlphaFoldDB" id="A0A255DLV8"/>
<name>A0A255DLV8_9MYCO</name>
<dbReference type="OrthoDB" id="3197057at2"/>
<evidence type="ECO:0000313" key="2">
    <source>
        <dbReference type="Proteomes" id="UP000216063"/>
    </source>
</evidence>
<gene>
    <name evidence="1" type="ORF">CG716_09895</name>
</gene>
<dbReference type="EMBL" id="NOZR01000006">
    <property type="protein sequence ID" value="OYN80429.1"/>
    <property type="molecule type" value="Genomic_DNA"/>
</dbReference>
<dbReference type="RefSeq" id="WP_094478913.1">
    <property type="nucleotide sequence ID" value="NZ_NOZR01000006.1"/>
</dbReference>
<keyword evidence="2" id="KW-1185">Reference proteome</keyword>